<dbReference type="RefSeq" id="WP_269947045.1">
    <property type="nucleotide sequence ID" value="NZ_JAKMUU010000009.1"/>
</dbReference>
<organism evidence="1 2">
    <name type="scientific">Corynebacterium curieae</name>
    <dbReference type="NCBI Taxonomy" id="2913500"/>
    <lineage>
        <taxon>Bacteria</taxon>
        <taxon>Bacillati</taxon>
        <taxon>Actinomycetota</taxon>
        <taxon>Actinomycetes</taxon>
        <taxon>Mycobacteriales</taxon>
        <taxon>Corynebacteriaceae</taxon>
        <taxon>Corynebacterium</taxon>
    </lineage>
</organism>
<dbReference type="InterPro" id="IPR036736">
    <property type="entry name" value="ACP-like_sf"/>
</dbReference>
<comment type="caution">
    <text evidence="1">The sequence shown here is derived from an EMBL/GenBank/DDBJ whole genome shotgun (WGS) entry which is preliminary data.</text>
</comment>
<accession>A0A9X3MBM4</accession>
<dbReference type="SUPFAM" id="SSF47336">
    <property type="entry name" value="ACP-like"/>
    <property type="match status" value="1"/>
</dbReference>
<evidence type="ECO:0000313" key="2">
    <source>
        <dbReference type="Proteomes" id="UP001146430"/>
    </source>
</evidence>
<dbReference type="EMBL" id="JAKMUU010000009">
    <property type="protein sequence ID" value="MCZ9307947.1"/>
    <property type="molecule type" value="Genomic_DNA"/>
</dbReference>
<proteinExistence type="predicted"/>
<reference evidence="1" key="1">
    <citation type="submission" date="2022-02" db="EMBL/GenBank/DDBJ databases">
        <title>Corynebacterium sp. from urogenital microbiome.</title>
        <authorList>
            <person name="Cappelli E.A."/>
            <person name="Ribeiro T.G."/>
            <person name="Peixe L."/>
        </authorList>
    </citation>
    <scope>NUCLEOTIDE SEQUENCE</scope>
    <source>
        <strain evidence="1">C8Ua_181</strain>
    </source>
</reference>
<dbReference type="AlphaFoldDB" id="A0A9X3MBM4"/>
<evidence type="ECO:0000313" key="1">
    <source>
        <dbReference type="EMBL" id="MCZ9307947.1"/>
    </source>
</evidence>
<name>A0A9X3MBM4_9CORY</name>
<sequence>MENANEVVIANHHVIHQECNLGLDRLTIEIRPEKLEIYVSATSDAFNAYVNRLDEVLSHIHRAFPEVPINESIFDFGVTSLQLLRRIGELVAIGIPIDAVDIFQFFTPLQVSINVAKRSLNTKER</sequence>
<protein>
    <submittedName>
        <fullName evidence="1">Uncharacterized protein</fullName>
    </submittedName>
</protein>
<dbReference type="Proteomes" id="UP001146430">
    <property type="component" value="Unassembled WGS sequence"/>
</dbReference>
<gene>
    <name evidence="1" type="ORF">L8V01_10750</name>
</gene>